<protein>
    <submittedName>
        <fullName evidence="1">Uncharacterized protein</fullName>
    </submittedName>
</protein>
<dbReference type="EMBL" id="CP030280">
    <property type="protein sequence ID" value="AWY98810.1"/>
    <property type="molecule type" value="Genomic_DNA"/>
</dbReference>
<evidence type="ECO:0000313" key="2">
    <source>
        <dbReference type="Proteomes" id="UP000250003"/>
    </source>
</evidence>
<proteinExistence type="predicted"/>
<gene>
    <name evidence="1" type="ORF">DQQ01_12400</name>
</gene>
<reference evidence="2" key="1">
    <citation type="submission" date="2018-06" db="EMBL/GenBank/DDBJ databases">
        <title>Description of Blautia argi sp. nov., a new anaerobic isolated from dog feces.</title>
        <authorList>
            <person name="Chang Y.-H."/>
            <person name="Paek J."/>
            <person name="Shin Y."/>
        </authorList>
    </citation>
    <scope>NUCLEOTIDE SEQUENCE [LARGE SCALE GENOMIC DNA]</scope>
    <source>
        <strain evidence="2">KCTC 15426</strain>
    </source>
</reference>
<evidence type="ECO:0000313" key="1">
    <source>
        <dbReference type="EMBL" id="AWY98810.1"/>
    </source>
</evidence>
<dbReference type="Proteomes" id="UP000250003">
    <property type="component" value="Chromosome"/>
</dbReference>
<name>A0A2Z4UCL6_9FIRM</name>
<sequence>MVWNLRIKGQKNPPDRDINLILSTEIRRTIQYLHAEKKRKKKKRNNPQGGLPRGIFLSIIGVVQKEY</sequence>
<organism evidence="1 2">
    <name type="scientific">Blautia argi</name>
    <dbReference type="NCBI Taxonomy" id="1912897"/>
    <lineage>
        <taxon>Bacteria</taxon>
        <taxon>Bacillati</taxon>
        <taxon>Bacillota</taxon>
        <taxon>Clostridia</taxon>
        <taxon>Lachnospirales</taxon>
        <taxon>Lachnospiraceae</taxon>
        <taxon>Blautia</taxon>
    </lineage>
</organism>
<dbReference type="AlphaFoldDB" id="A0A2Z4UCL6"/>
<dbReference type="KEGG" id="blau:DQQ01_12400"/>
<keyword evidence="2" id="KW-1185">Reference proteome</keyword>
<accession>A0A2Z4UCL6</accession>